<dbReference type="SUPFAM" id="SSF46626">
    <property type="entry name" value="Cytochrome c"/>
    <property type="match status" value="1"/>
</dbReference>
<accession>A0A6J4GBL8</accession>
<keyword evidence="8" id="KW-1185">Reference proteome</keyword>
<dbReference type="RefSeq" id="WP_173969401.1">
    <property type="nucleotide sequence ID" value="NZ_CADCSU010000040.1"/>
</dbReference>
<evidence type="ECO:0000256" key="2">
    <source>
        <dbReference type="ARBA" id="ARBA00022723"/>
    </source>
</evidence>
<evidence type="ECO:0000256" key="3">
    <source>
        <dbReference type="ARBA" id="ARBA00023004"/>
    </source>
</evidence>
<gene>
    <name evidence="7" type="ORF">FLA105534_00648</name>
</gene>
<dbReference type="EMBL" id="CADCSU010000040">
    <property type="protein sequence ID" value="CAA9195420.1"/>
    <property type="molecule type" value="Genomic_DNA"/>
</dbReference>
<dbReference type="InterPro" id="IPR036909">
    <property type="entry name" value="Cyt_c-like_dom_sf"/>
</dbReference>
<keyword evidence="2 4" id="KW-0479">Metal-binding</keyword>
<dbReference type="GO" id="GO:0009055">
    <property type="term" value="F:electron transfer activity"/>
    <property type="evidence" value="ECO:0007669"/>
    <property type="project" value="InterPro"/>
</dbReference>
<dbReference type="PROSITE" id="PS51007">
    <property type="entry name" value="CYTC"/>
    <property type="match status" value="1"/>
</dbReference>
<protein>
    <recommendedName>
        <fullName evidence="6">Cytochrome c domain-containing protein</fullName>
    </recommendedName>
</protein>
<evidence type="ECO:0000313" key="8">
    <source>
        <dbReference type="Proteomes" id="UP000479938"/>
    </source>
</evidence>
<evidence type="ECO:0000256" key="4">
    <source>
        <dbReference type="PROSITE-ProRule" id="PRU00433"/>
    </source>
</evidence>
<dbReference type="InterPro" id="IPR009056">
    <property type="entry name" value="Cyt_c-like_dom"/>
</dbReference>
<keyword evidence="5" id="KW-0812">Transmembrane</keyword>
<reference evidence="7 8" key="1">
    <citation type="submission" date="2020-02" db="EMBL/GenBank/DDBJ databases">
        <authorList>
            <person name="Criscuolo A."/>
        </authorList>
    </citation>
    <scope>NUCLEOTIDE SEQUENCE [LARGE SCALE GENOMIC DNA]</scope>
    <source>
        <strain evidence="7">CIP105534</strain>
    </source>
</reference>
<sequence length="134" mass="15393">MKRIRHILFFFISLIILLIGIIFYQIKTYASPAYSICAIPVPAFCGNPDSTENETKGKEIFNSNCAACHKKNSRSTGPALYQVDSLVMKKWLTNKRNKIDSTKIEQFGIDYHRIKFSKVLNKKDIGDLIEYCHN</sequence>
<proteinExistence type="predicted"/>
<keyword evidence="1 4" id="KW-0349">Heme</keyword>
<dbReference type="Gene3D" id="1.10.760.10">
    <property type="entry name" value="Cytochrome c-like domain"/>
    <property type="match status" value="1"/>
</dbReference>
<dbReference type="Proteomes" id="UP000479938">
    <property type="component" value="Unassembled WGS sequence"/>
</dbReference>
<dbReference type="GO" id="GO:0020037">
    <property type="term" value="F:heme binding"/>
    <property type="evidence" value="ECO:0007669"/>
    <property type="project" value="InterPro"/>
</dbReference>
<keyword evidence="3 4" id="KW-0408">Iron</keyword>
<dbReference type="AlphaFoldDB" id="A0A6J4GBL8"/>
<feature type="domain" description="Cytochrome c" evidence="6">
    <location>
        <begin position="52"/>
        <end position="134"/>
    </location>
</feature>
<keyword evidence="5" id="KW-0472">Membrane</keyword>
<evidence type="ECO:0000259" key="6">
    <source>
        <dbReference type="PROSITE" id="PS51007"/>
    </source>
</evidence>
<dbReference type="GO" id="GO:0046872">
    <property type="term" value="F:metal ion binding"/>
    <property type="evidence" value="ECO:0007669"/>
    <property type="project" value="UniProtKB-KW"/>
</dbReference>
<name>A0A6J4GBL8_9FLAO</name>
<feature type="transmembrane region" description="Helical" evidence="5">
    <location>
        <begin position="7"/>
        <end position="26"/>
    </location>
</feature>
<evidence type="ECO:0000313" key="7">
    <source>
        <dbReference type="EMBL" id="CAA9195420.1"/>
    </source>
</evidence>
<evidence type="ECO:0000256" key="5">
    <source>
        <dbReference type="SAM" id="Phobius"/>
    </source>
</evidence>
<organism evidence="7 8">
    <name type="scientific">Flavobacterium bizetiae</name>
    <dbReference type="NCBI Taxonomy" id="2704140"/>
    <lineage>
        <taxon>Bacteria</taxon>
        <taxon>Pseudomonadati</taxon>
        <taxon>Bacteroidota</taxon>
        <taxon>Flavobacteriia</taxon>
        <taxon>Flavobacteriales</taxon>
        <taxon>Flavobacteriaceae</taxon>
        <taxon>Flavobacterium</taxon>
    </lineage>
</organism>
<dbReference type="Pfam" id="PF00034">
    <property type="entry name" value="Cytochrom_C"/>
    <property type="match status" value="1"/>
</dbReference>
<evidence type="ECO:0000256" key="1">
    <source>
        <dbReference type="ARBA" id="ARBA00022617"/>
    </source>
</evidence>
<keyword evidence="5" id="KW-1133">Transmembrane helix</keyword>